<accession>A0A1H5JDR8</accession>
<dbReference type="AlphaFoldDB" id="A0A1H5JDR8"/>
<sequence>MTDDDFEKFETADEILGYVFSQLGPDALQKVLEQVIGGVDREYLDRAASELRVAGLEQAADMTLEAATEALPERESLCTYEPGTLDYQAWQDAYDRRKRKGWIST</sequence>
<reference evidence="1 2" key="1">
    <citation type="submission" date="2016-10" db="EMBL/GenBank/DDBJ databases">
        <authorList>
            <person name="de Groot N.N."/>
        </authorList>
    </citation>
    <scope>NUCLEOTIDE SEQUENCE [LARGE SCALE GENOMIC DNA]</scope>
    <source>
        <strain evidence="1 2">GAS522</strain>
    </source>
</reference>
<gene>
    <name evidence="1" type="ORF">SAMN05444171_7774</name>
</gene>
<dbReference type="RefSeq" id="WP_074830423.1">
    <property type="nucleotide sequence ID" value="NZ_FNTI01000001.1"/>
</dbReference>
<dbReference type="EMBL" id="FNTI01000001">
    <property type="protein sequence ID" value="SEE50604.1"/>
    <property type="molecule type" value="Genomic_DNA"/>
</dbReference>
<proteinExistence type="predicted"/>
<organism evidence="1 2">
    <name type="scientific">Bradyrhizobium lablabi</name>
    <dbReference type="NCBI Taxonomy" id="722472"/>
    <lineage>
        <taxon>Bacteria</taxon>
        <taxon>Pseudomonadati</taxon>
        <taxon>Pseudomonadota</taxon>
        <taxon>Alphaproteobacteria</taxon>
        <taxon>Hyphomicrobiales</taxon>
        <taxon>Nitrobacteraceae</taxon>
        <taxon>Bradyrhizobium</taxon>
    </lineage>
</organism>
<evidence type="ECO:0000313" key="2">
    <source>
        <dbReference type="Proteomes" id="UP000183208"/>
    </source>
</evidence>
<name>A0A1H5JDR8_9BRAD</name>
<dbReference type="Proteomes" id="UP000183208">
    <property type="component" value="Unassembled WGS sequence"/>
</dbReference>
<evidence type="ECO:0000313" key="1">
    <source>
        <dbReference type="EMBL" id="SEE50604.1"/>
    </source>
</evidence>
<protein>
    <submittedName>
        <fullName evidence="1">Uncharacterized protein</fullName>
    </submittedName>
</protein>